<name>A0A484H663_SOUCH</name>
<evidence type="ECO:0000313" key="1">
    <source>
        <dbReference type="EMBL" id="TEA42616.1"/>
    </source>
</evidence>
<accession>A0A484H663</accession>
<dbReference type="EMBL" id="QWLN02000017">
    <property type="protein sequence ID" value="TEA42616.1"/>
    <property type="molecule type" value="Genomic_DNA"/>
</dbReference>
<organism evidence="1 2">
    <name type="scientific">Sousa chinensis</name>
    <name type="common">Indo-pacific humpbacked dolphin</name>
    <name type="synonym">Steno chinensis</name>
    <dbReference type="NCBI Taxonomy" id="103600"/>
    <lineage>
        <taxon>Eukaryota</taxon>
        <taxon>Metazoa</taxon>
        <taxon>Chordata</taxon>
        <taxon>Craniata</taxon>
        <taxon>Vertebrata</taxon>
        <taxon>Euteleostomi</taxon>
        <taxon>Mammalia</taxon>
        <taxon>Eutheria</taxon>
        <taxon>Laurasiatheria</taxon>
        <taxon>Artiodactyla</taxon>
        <taxon>Whippomorpha</taxon>
        <taxon>Cetacea</taxon>
        <taxon>Odontoceti</taxon>
        <taxon>Delphinidae</taxon>
        <taxon>Sousa</taxon>
    </lineage>
</organism>
<sequence>MQTLNWPEQWLGLYSPYLWVWKEDRSVRSRIPAAKAVSVLALSCSQKWRSYVFFTLSQVFFWQGSLFPALKEFQQDIESSFHGDVHHCEILEMK</sequence>
<proteinExistence type="predicted"/>
<keyword evidence="2" id="KW-1185">Reference proteome</keyword>
<gene>
    <name evidence="1" type="ORF">DBR06_SOUSAS1610113</name>
</gene>
<dbReference type="Proteomes" id="UP000295264">
    <property type="component" value="Unassembled WGS sequence"/>
</dbReference>
<comment type="caution">
    <text evidence="1">The sequence shown here is derived from an EMBL/GenBank/DDBJ whole genome shotgun (WGS) entry which is preliminary data.</text>
</comment>
<protein>
    <submittedName>
        <fullName evidence="1">Uncharacterized protein</fullName>
    </submittedName>
</protein>
<dbReference type="AlphaFoldDB" id="A0A484H663"/>
<reference evidence="1 2" key="1">
    <citation type="journal article" date="2018" name="Genomics">
        <title>Molecular footprints of inshore aquatic adaptation in Indo-Pacific humpback dolphin (Sousa chinensis).</title>
        <authorList>
            <person name="Ming Y."/>
            <person name="Jian J."/>
            <person name="Yu F."/>
            <person name="Yu X."/>
            <person name="Wang J."/>
            <person name="Liu W."/>
        </authorList>
    </citation>
    <scope>NUCLEOTIDE SEQUENCE [LARGE SCALE GENOMIC DNA]</scope>
    <source>
        <strain evidence="1">MY-2018</strain>
        <tissue evidence="1">Skin</tissue>
    </source>
</reference>
<evidence type="ECO:0000313" key="2">
    <source>
        <dbReference type="Proteomes" id="UP000295264"/>
    </source>
</evidence>